<evidence type="ECO:0000313" key="7">
    <source>
        <dbReference type="Ensembl" id="ENSACOP00000015645.1"/>
    </source>
</evidence>
<feature type="transmembrane region" description="Helical" evidence="5">
    <location>
        <begin position="36"/>
        <end position="54"/>
    </location>
</feature>
<dbReference type="Gene3D" id="3.30.40.10">
    <property type="entry name" value="Zinc/RING finger domain, C3HC4 (zinc finger)"/>
    <property type="match status" value="1"/>
</dbReference>
<dbReference type="AlphaFoldDB" id="A0A8B9G030"/>
<organism evidence="7 8">
    <name type="scientific">Amazona collaria</name>
    <name type="common">yellow-billed parrot</name>
    <dbReference type="NCBI Taxonomy" id="241587"/>
    <lineage>
        <taxon>Eukaryota</taxon>
        <taxon>Metazoa</taxon>
        <taxon>Chordata</taxon>
        <taxon>Craniata</taxon>
        <taxon>Vertebrata</taxon>
        <taxon>Euteleostomi</taxon>
        <taxon>Archelosauria</taxon>
        <taxon>Archosauria</taxon>
        <taxon>Dinosauria</taxon>
        <taxon>Saurischia</taxon>
        <taxon>Theropoda</taxon>
        <taxon>Coelurosauria</taxon>
        <taxon>Aves</taxon>
        <taxon>Neognathae</taxon>
        <taxon>Neoaves</taxon>
        <taxon>Telluraves</taxon>
        <taxon>Australaves</taxon>
        <taxon>Psittaciformes</taxon>
        <taxon>Psittacidae</taxon>
        <taxon>Amazona</taxon>
    </lineage>
</organism>
<dbReference type="PANTHER" id="PTHR47662">
    <property type="entry name" value="RING-TYPE DOMAIN-CONTAINING PROTEIN"/>
    <property type="match status" value="1"/>
</dbReference>
<dbReference type="Proteomes" id="UP000694522">
    <property type="component" value="Unplaced"/>
</dbReference>
<protein>
    <recommendedName>
        <fullName evidence="6">RING-type domain-containing protein</fullName>
    </recommendedName>
</protein>
<evidence type="ECO:0000256" key="1">
    <source>
        <dbReference type="ARBA" id="ARBA00022723"/>
    </source>
</evidence>
<dbReference type="GO" id="GO:0008270">
    <property type="term" value="F:zinc ion binding"/>
    <property type="evidence" value="ECO:0007669"/>
    <property type="project" value="UniProtKB-KW"/>
</dbReference>
<evidence type="ECO:0000313" key="8">
    <source>
        <dbReference type="Proteomes" id="UP000694522"/>
    </source>
</evidence>
<keyword evidence="5" id="KW-0472">Membrane</keyword>
<keyword evidence="5" id="KW-0812">Transmembrane</keyword>
<evidence type="ECO:0000256" key="4">
    <source>
        <dbReference type="PROSITE-ProRule" id="PRU00175"/>
    </source>
</evidence>
<dbReference type="InterPro" id="IPR001841">
    <property type="entry name" value="Znf_RING"/>
</dbReference>
<keyword evidence="1" id="KW-0479">Metal-binding</keyword>
<evidence type="ECO:0000256" key="2">
    <source>
        <dbReference type="ARBA" id="ARBA00022771"/>
    </source>
</evidence>
<name>A0A8B9G030_9PSIT</name>
<dbReference type="PROSITE" id="PS50089">
    <property type="entry name" value="ZF_RING_2"/>
    <property type="match status" value="1"/>
</dbReference>
<dbReference type="PANTHER" id="PTHR47662:SF1">
    <property type="entry name" value="RING-TYPE DOMAIN-CONTAINING PROTEIN"/>
    <property type="match status" value="1"/>
</dbReference>
<dbReference type="Ensembl" id="ENSACOT00000016203.1">
    <property type="protein sequence ID" value="ENSACOP00000015645.1"/>
    <property type="gene ID" value="ENSACOG00000010916.1"/>
</dbReference>
<keyword evidence="8" id="KW-1185">Reference proteome</keyword>
<dbReference type="SUPFAM" id="SSF57850">
    <property type="entry name" value="RING/U-box"/>
    <property type="match status" value="1"/>
</dbReference>
<evidence type="ECO:0000256" key="5">
    <source>
        <dbReference type="SAM" id="Phobius"/>
    </source>
</evidence>
<proteinExistence type="predicted"/>
<keyword evidence="5" id="KW-1133">Transmembrane helix</keyword>
<evidence type="ECO:0000259" key="6">
    <source>
        <dbReference type="PROSITE" id="PS50089"/>
    </source>
</evidence>
<accession>A0A8B9G030</accession>
<feature type="domain" description="RING-type" evidence="6">
    <location>
        <begin position="91"/>
        <end position="134"/>
    </location>
</feature>
<sequence length="155" mass="17322">MVPHRACPGCFLYFSYHACRCLARSVDLYYGLILPLYRATSILVAMITSIQLLTRCMKSYQSWRESKRQSKEEWPSSAPGMVRSAASYTDCAICLQAYEPGAELKLLSCSHAYHGKCIDLWHCVQAGSKTCPLCLRSKCPSIARQTAGTGIHFQT</sequence>
<reference evidence="7" key="1">
    <citation type="submission" date="2025-08" db="UniProtKB">
        <authorList>
            <consortium name="Ensembl"/>
        </authorList>
    </citation>
    <scope>IDENTIFICATION</scope>
</reference>
<evidence type="ECO:0000256" key="3">
    <source>
        <dbReference type="ARBA" id="ARBA00022833"/>
    </source>
</evidence>
<keyword evidence="2 4" id="KW-0863">Zinc-finger</keyword>
<dbReference type="InterPro" id="IPR013083">
    <property type="entry name" value="Znf_RING/FYVE/PHD"/>
</dbReference>
<keyword evidence="3" id="KW-0862">Zinc</keyword>
<dbReference type="Pfam" id="PF17123">
    <property type="entry name" value="zf-RING_11"/>
    <property type="match status" value="1"/>
</dbReference>
<dbReference type="SMART" id="SM00184">
    <property type="entry name" value="RING"/>
    <property type="match status" value="1"/>
</dbReference>
<reference evidence="7" key="2">
    <citation type="submission" date="2025-09" db="UniProtKB">
        <authorList>
            <consortium name="Ensembl"/>
        </authorList>
    </citation>
    <scope>IDENTIFICATION</scope>
</reference>